<dbReference type="InterPro" id="IPR050821">
    <property type="entry name" value="Cytosolic_carboxypeptidase"/>
</dbReference>
<dbReference type="PROSITE" id="PS52035">
    <property type="entry name" value="PEPTIDASE_M14"/>
    <property type="match status" value="1"/>
</dbReference>
<dbReference type="Gene3D" id="3.40.630.10">
    <property type="entry name" value="Zn peptidases"/>
    <property type="match status" value="1"/>
</dbReference>
<keyword evidence="4" id="KW-0121">Carboxypeptidase</keyword>
<dbReference type="EMBL" id="JABAIM010000004">
    <property type="protein sequence ID" value="NLR76561.1"/>
    <property type="molecule type" value="Genomic_DNA"/>
</dbReference>
<dbReference type="GO" id="GO:0004181">
    <property type="term" value="F:metallocarboxypeptidase activity"/>
    <property type="evidence" value="ECO:0007669"/>
    <property type="project" value="InterPro"/>
</dbReference>
<reference evidence="4 5" key="1">
    <citation type="submission" date="2020-04" db="EMBL/GenBank/DDBJ databases">
        <title>Draft genome of Leeia sp. IMCC25680.</title>
        <authorList>
            <person name="Song J."/>
            <person name="Cho J.-C."/>
        </authorList>
    </citation>
    <scope>NUCLEOTIDE SEQUENCE [LARGE SCALE GENOMIC DNA]</scope>
    <source>
        <strain evidence="4 5">IMCC25680</strain>
    </source>
</reference>
<evidence type="ECO:0000256" key="1">
    <source>
        <dbReference type="ARBA" id="ARBA00001947"/>
    </source>
</evidence>
<evidence type="ECO:0000259" key="3">
    <source>
        <dbReference type="PROSITE" id="PS52035"/>
    </source>
</evidence>
<dbReference type="GO" id="GO:0008270">
    <property type="term" value="F:zinc ion binding"/>
    <property type="evidence" value="ECO:0007669"/>
    <property type="project" value="InterPro"/>
</dbReference>
<dbReference type="InterPro" id="IPR000834">
    <property type="entry name" value="Peptidase_M14"/>
</dbReference>
<gene>
    <name evidence="4" type="ORF">HF682_15445</name>
</gene>
<dbReference type="GO" id="GO:0006508">
    <property type="term" value="P:proteolysis"/>
    <property type="evidence" value="ECO:0007669"/>
    <property type="project" value="InterPro"/>
</dbReference>
<dbReference type="AlphaFoldDB" id="A0A847S492"/>
<sequence length="375" mass="42436">MKISSCFDAGSIVVDSMEHAGDIRLQVRHDSNSEFAQWFYFRLQGAAGQACQMRFLNAAQCAYPKGWVDYQAVASYDRQHWFRVPTQFDGQVLTIQHTPEEDSIYYAYFEPYSWERHLQLIGQAQSSPRCKVRDLGNTLDGRDLNLLVIGDEAPGKRKVWLTARQHPGETMAEWFVEGTLSRLLDEQDALAGALLDKATFYVVPNMNPDGSCRGNLRTNAAGTNLNREWANPTMEKSPEVWLVREAMREIGVDLYLDAHGDEALPYNFVAGSEGNPGYNARREALENSFKAAWLVHNPDFQDTYGYERDHFGEANMTLATNHIADYFDCLAYTIEMPFKDNANRPSALYGWNGERSKQLGASVLHPIAAVIDQLR</sequence>
<name>A0A847S492_9NEIS</name>
<dbReference type="Proteomes" id="UP000587991">
    <property type="component" value="Unassembled WGS sequence"/>
</dbReference>
<evidence type="ECO:0000313" key="5">
    <source>
        <dbReference type="Proteomes" id="UP000587991"/>
    </source>
</evidence>
<keyword evidence="5" id="KW-1185">Reference proteome</keyword>
<dbReference type="SMART" id="SM00631">
    <property type="entry name" value="Zn_pept"/>
    <property type="match status" value="1"/>
</dbReference>
<keyword evidence="4" id="KW-0645">Protease</keyword>
<dbReference type="Gene3D" id="2.60.40.3120">
    <property type="match status" value="1"/>
</dbReference>
<comment type="cofactor">
    <cofactor evidence="1">
        <name>Zn(2+)</name>
        <dbReference type="ChEBI" id="CHEBI:29105"/>
    </cofactor>
</comment>
<feature type="active site" description="Proton donor/acceptor" evidence="2">
    <location>
        <position position="335"/>
    </location>
</feature>
<dbReference type="InterPro" id="IPR040626">
    <property type="entry name" value="Pepdidase_M14_N"/>
</dbReference>
<comment type="similarity">
    <text evidence="2">Belongs to the peptidase M14 family.</text>
</comment>
<dbReference type="Pfam" id="PF00246">
    <property type="entry name" value="Peptidase_M14"/>
    <property type="match status" value="1"/>
</dbReference>
<dbReference type="PANTHER" id="PTHR12756:SF11">
    <property type="entry name" value="CYTOSOLIC CARBOXYPEPTIDASE 1"/>
    <property type="match status" value="1"/>
</dbReference>
<evidence type="ECO:0000313" key="4">
    <source>
        <dbReference type="EMBL" id="NLR76561.1"/>
    </source>
</evidence>
<organism evidence="4 5">
    <name type="scientific">Leeia aquatica</name>
    <dbReference type="NCBI Taxonomy" id="2725557"/>
    <lineage>
        <taxon>Bacteria</taxon>
        <taxon>Pseudomonadati</taxon>
        <taxon>Pseudomonadota</taxon>
        <taxon>Betaproteobacteria</taxon>
        <taxon>Neisseriales</taxon>
        <taxon>Leeiaceae</taxon>
        <taxon>Leeia</taxon>
    </lineage>
</organism>
<dbReference type="RefSeq" id="WP_168878233.1">
    <property type="nucleotide sequence ID" value="NZ_JABAIM010000004.1"/>
</dbReference>
<dbReference type="CDD" id="cd06234">
    <property type="entry name" value="M14_PaCCP-like"/>
    <property type="match status" value="1"/>
</dbReference>
<dbReference type="SUPFAM" id="SSF53187">
    <property type="entry name" value="Zn-dependent exopeptidases"/>
    <property type="match status" value="1"/>
</dbReference>
<keyword evidence="4" id="KW-0378">Hydrolase</keyword>
<dbReference type="Pfam" id="PF18027">
    <property type="entry name" value="Pepdidase_M14_N"/>
    <property type="match status" value="1"/>
</dbReference>
<evidence type="ECO:0000256" key="2">
    <source>
        <dbReference type="PROSITE-ProRule" id="PRU01379"/>
    </source>
</evidence>
<proteinExistence type="inferred from homology"/>
<feature type="domain" description="Peptidase M14" evidence="3">
    <location>
        <begin position="110"/>
        <end position="374"/>
    </location>
</feature>
<comment type="caution">
    <text evidence="4">The sequence shown here is derived from an EMBL/GenBank/DDBJ whole genome shotgun (WGS) entry which is preliminary data.</text>
</comment>
<dbReference type="PANTHER" id="PTHR12756">
    <property type="entry name" value="CYTOSOLIC CARBOXYPEPTIDASE"/>
    <property type="match status" value="1"/>
</dbReference>
<accession>A0A847S492</accession>
<protein>
    <submittedName>
        <fullName evidence="4">Carboxypeptidase family protein</fullName>
    </submittedName>
</protein>